<feature type="region of interest" description="Disordered" evidence="1">
    <location>
        <begin position="61"/>
        <end position="81"/>
    </location>
</feature>
<keyword evidence="3" id="KW-1185">Reference proteome</keyword>
<name>A0AAD5REX6_PARTN</name>
<evidence type="ECO:0000313" key="2">
    <source>
        <dbReference type="EMBL" id="KAJ1374967.1"/>
    </source>
</evidence>
<dbReference type="AlphaFoldDB" id="A0AAD5REX6"/>
<reference evidence="2" key="1">
    <citation type="submission" date="2021-06" db="EMBL/GenBank/DDBJ databases">
        <title>Parelaphostrongylus tenuis whole genome reference sequence.</title>
        <authorList>
            <person name="Garwood T.J."/>
            <person name="Larsen P.A."/>
            <person name="Fountain-Jones N.M."/>
            <person name="Garbe J.R."/>
            <person name="Macchietto M.G."/>
            <person name="Kania S.A."/>
            <person name="Gerhold R.W."/>
            <person name="Richards J.E."/>
            <person name="Wolf T.M."/>
        </authorList>
    </citation>
    <scope>NUCLEOTIDE SEQUENCE</scope>
    <source>
        <strain evidence="2">MNPRO001-30</strain>
        <tissue evidence="2">Meninges</tissue>
    </source>
</reference>
<proteinExistence type="predicted"/>
<protein>
    <submittedName>
        <fullName evidence="2">Uncharacterized protein</fullName>
    </submittedName>
</protein>
<sequence>MLGGITLPDGARSLLELAPSLSPSQPIPEVSLRRVACKLHEFQDKLRKKVKDEATNRNMQQVEVAPIPPFPQPFSRQQDSNEKVDRKFWKFVDKTFRTLIHYRAERFHSNLTELQRGHERDSKVDKRRIDEAIK</sequence>
<comment type="caution">
    <text evidence="2">The sequence shown here is derived from an EMBL/GenBank/DDBJ whole genome shotgun (WGS) entry which is preliminary data.</text>
</comment>
<evidence type="ECO:0000313" key="3">
    <source>
        <dbReference type="Proteomes" id="UP001196413"/>
    </source>
</evidence>
<dbReference type="Proteomes" id="UP001196413">
    <property type="component" value="Unassembled WGS sequence"/>
</dbReference>
<evidence type="ECO:0000256" key="1">
    <source>
        <dbReference type="SAM" id="MobiDB-lite"/>
    </source>
</evidence>
<gene>
    <name evidence="2" type="ORF">KIN20_038176</name>
</gene>
<accession>A0AAD5REX6</accession>
<dbReference type="EMBL" id="JAHQIW010007500">
    <property type="protein sequence ID" value="KAJ1374967.1"/>
    <property type="molecule type" value="Genomic_DNA"/>
</dbReference>
<organism evidence="2 3">
    <name type="scientific">Parelaphostrongylus tenuis</name>
    <name type="common">Meningeal worm</name>
    <dbReference type="NCBI Taxonomy" id="148309"/>
    <lineage>
        <taxon>Eukaryota</taxon>
        <taxon>Metazoa</taxon>
        <taxon>Ecdysozoa</taxon>
        <taxon>Nematoda</taxon>
        <taxon>Chromadorea</taxon>
        <taxon>Rhabditida</taxon>
        <taxon>Rhabditina</taxon>
        <taxon>Rhabditomorpha</taxon>
        <taxon>Strongyloidea</taxon>
        <taxon>Metastrongylidae</taxon>
        <taxon>Parelaphostrongylus</taxon>
    </lineage>
</organism>